<keyword evidence="2" id="KW-0479">Metal-binding</keyword>
<evidence type="ECO:0000256" key="2">
    <source>
        <dbReference type="ARBA" id="ARBA00022723"/>
    </source>
</evidence>
<sequence length="359" mass="37352">MNELADRIAARTLELIDIASPSRDEQAIADHVLAVLSEGGVEATDLGDCCVIAGATEAQSRPFVLLGGHFDTVPAQGNIPGRIEGDSVVGLGAADMKGSLAVMIELALAGVGLSGDRAVDYGFLFFSREELPASESSLTPLLASNPGLQSAELAVMMEPTANVVQAGCLGNCGATWRFMGRSGHSARPWLADNAIERLGEGIAAITALEPIEHEFNGLVFREVISVTSVAGGVARNVIPGEATAYLNYRYPPGISRADAEARLRSICEPFGTIEIEGNSPSGSVELDGNQAQRLVALVDRPVEPKQAWTPVAEFDAAGIAALNYGPGTPAQAHTVDESVDGSALAESFLTLEKFAQGPG</sequence>
<dbReference type="PANTHER" id="PTHR43808:SF31">
    <property type="entry name" value="N-ACETYL-L-CITRULLINE DEACETYLASE"/>
    <property type="match status" value="1"/>
</dbReference>
<dbReference type="InterPro" id="IPR011650">
    <property type="entry name" value="Peptidase_M20_dimer"/>
</dbReference>
<keyword evidence="3" id="KW-0378">Hydrolase</keyword>
<evidence type="ECO:0000259" key="5">
    <source>
        <dbReference type="Pfam" id="PF07687"/>
    </source>
</evidence>
<dbReference type="InterPro" id="IPR050072">
    <property type="entry name" value="Peptidase_M20A"/>
</dbReference>
<dbReference type="SUPFAM" id="SSF53187">
    <property type="entry name" value="Zn-dependent exopeptidases"/>
    <property type="match status" value="1"/>
</dbReference>
<gene>
    <name evidence="6" type="ORF">UFOPK3547_00773</name>
</gene>
<dbReference type="EMBL" id="CAESAN010000054">
    <property type="protein sequence ID" value="CAB4343174.1"/>
    <property type="molecule type" value="Genomic_DNA"/>
</dbReference>
<evidence type="ECO:0000313" key="6">
    <source>
        <dbReference type="EMBL" id="CAB4343174.1"/>
    </source>
</evidence>
<dbReference type="Pfam" id="PF07687">
    <property type="entry name" value="M20_dimer"/>
    <property type="match status" value="1"/>
</dbReference>
<dbReference type="Gene3D" id="3.30.70.360">
    <property type="match status" value="1"/>
</dbReference>
<dbReference type="InterPro" id="IPR001261">
    <property type="entry name" value="ArgE/DapE_CS"/>
</dbReference>
<protein>
    <submittedName>
        <fullName evidence="6">Unannotated protein</fullName>
    </submittedName>
</protein>
<keyword evidence="4" id="KW-0862">Zinc</keyword>
<dbReference type="GO" id="GO:0009089">
    <property type="term" value="P:lysine biosynthetic process via diaminopimelate"/>
    <property type="evidence" value="ECO:0007669"/>
    <property type="project" value="InterPro"/>
</dbReference>
<dbReference type="InterPro" id="IPR036264">
    <property type="entry name" value="Bact_exopeptidase_dim_dom"/>
</dbReference>
<reference evidence="6" key="1">
    <citation type="submission" date="2020-05" db="EMBL/GenBank/DDBJ databases">
        <authorList>
            <person name="Chiriac C."/>
            <person name="Salcher M."/>
            <person name="Ghai R."/>
            <person name="Kavagutti S V."/>
        </authorList>
    </citation>
    <scope>NUCLEOTIDE SEQUENCE</scope>
</reference>
<evidence type="ECO:0000256" key="3">
    <source>
        <dbReference type="ARBA" id="ARBA00022801"/>
    </source>
</evidence>
<name>A0A6J5ZKN0_9ZZZZ</name>
<organism evidence="6">
    <name type="scientific">freshwater metagenome</name>
    <dbReference type="NCBI Taxonomy" id="449393"/>
    <lineage>
        <taxon>unclassified sequences</taxon>
        <taxon>metagenomes</taxon>
        <taxon>ecological metagenomes</taxon>
    </lineage>
</organism>
<dbReference type="Pfam" id="PF01546">
    <property type="entry name" value="Peptidase_M20"/>
    <property type="match status" value="1"/>
</dbReference>
<evidence type="ECO:0000256" key="4">
    <source>
        <dbReference type="ARBA" id="ARBA00022833"/>
    </source>
</evidence>
<comment type="cofactor">
    <cofactor evidence="1">
        <name>Zn(2+)</name>
        <dbReference type="ChEBI" id="CHEBI:29105"/>
    </cofactor>
</comment>
<dbReference type="InterPro" id="IPR010174">
    <property type="entry name" value="Succinyl-DAP_deSuclase_DapE"/>
</dbReference>
<dbReference type="GO" id="GO:0009014">
    <property type="term" value="F:succinyl-diaminopimelate desuccinylase activity"/>
    <property type="evidence" value="ECO:0007669"/>
    <property type="project" value="InterPro"/>
</dbReference>
<proteinExistence type="predicted"/>
<evidence type="ECO:0000256" key="1">
    <source>
        <dbReference type="ARBA" id="ARBA00001947"/>
    </source>
</evidence>
<dbReference type="PROSITE" id="PS00758">
    <property type="entry name" value="ARGE_DAPE_CPG2_1"/>
    <property type="match status" value="1"/>
</dbReference>
<dbReference type="Gene3D" id="3.40.630.10">
    <property type="entry name" value="Zn peptidases"/>
    <property type="match status" value="1"/>
</dbReference>
<accession>A0A6J5ZKN0</accession>
<dbReference type="SUPFAM" id="SSF55031">
    <property type="entry name" value="Bacterial exopeptidase dimerisation domain"/>
    <property type="match status" value="1"/>
</dbReference>
<dbReference type="NCBIfam" id="TIGR01900">
    <property type="entry name" value="dapE-gram_pos"/>
    <property type="match status" value="1"/>
</dbReference>
<dbReference type="InterPro" id="IPR002933">
    <property type="entry name" value="Peptidase_M20"/>
</dbReference>
<dbReference type="GO" id="GO:0008777">
    <property type="term" value="F:acetylornithine deacetylase activity"/>
    <property type="evidence" value="ECO:0007669"/>
    <property type="project" value="TreeGrafter"/>
</dbReference>
<dbReference type="PANTHER" id="PTHR43808">
    <property type="entry name" value="ACETYLORNITHINE DEACETYLASE"/>
    <property type="match status" value="1"/>
</dbReference>
<feature type="domain" description="Peptidase M20 dimerisation" evidence="5">
    <location>
        <begin position="170"/>
        <end position="268"/>
    </location>
</feature>
<dbReference type="AlphaFoldDB" id="A0A6J5ZKN0"/>
<dbReference type="GO" id="GO:0006526">
    <property type="term" value="P:L-arginine biosynthetic process"/>
    <property type="evidence" value="ECO:0007669"/>
    <property type="project" value="TreeGrafter"/>
</dbReference>
<dbReference type="GO" id="GO:0046872">
    <property type="term" value="F:metal ion binding"/>
    <property type="evidence" value="ECO:0007669"/>
    <property type="project" value="UniProtKB-KW"/>
</dbReference>